<gene>
    <name evidence="6" type="ORF">PFL1_06617</name>
</gene>
<keyword evidence="2 5" id="KW-0812">Transmembrane</keyword>
<organism evidence="6 7">
    <name type="scientific">Pseudozyma flocculosa PF-1</name>
    <dbReference type="NCBI Taxonomy" id="1277687"/>
    <lineage>
        <taxon>Eukaryota</taxon>
        <taxon>Fungi</taxon>
        <taxon>Dikarya</taxon>
        <taxon>Basidiomycota</taxon>
        <taxon>Ustilaginomycotina</taxon>
        <taxon>Ustilaginomycetes</taxon>
        <taxon>Ustilaginales</taxon>
        <taxon>Ustilaginaceae</taxon>
        <taxon>Pseudozyma</taxon>
    </lineage>
</organism>
<proteinExistence type="predicted"/>
<feature type="transmembrane region" description="Helical" evidence="5">
    <location>
        <begin position="225"/>
        <end position="244"/>
    </location>
</feature>
<dbReference type="eggNOG" id="ENOG502QURG">
    <property type="taxonomic scope" value="Eukaryota"/>
</dbReference>
<feature type="transmembrane region" description="Helical" evidence="5">
    <location>
        <begin position="50"/>
        <end position="68"/>
    </location>
</feature>
<comment type="subcellular location">
    <subcellularLocation>
        <location evidence="1">Membrane</location>
        <topology evidence="1">Multi-pass membrane protein</topology>
    </subcellularLocation>
</comment>
<dbReference type="Pfam" id="PF04479">
    <property type="entry name" value="RTA1"/>
    <property type="match status" value="2"/>
</dbReference>
<dbReference type="Proteomes" id="UP000053664">
    <property type="component" value="Unassembled WGS sequence"/>
</dbReference>
<dbReference type="HOGENOM" id="CLU_033465_3_3_1"/>
<feature type="transmembrane region" description="Helical" evidence="5">
    <location>
        <begin position="22"/>
        <end position="43"/>
    </location>
</feature>
<dbReference type="PANTHER" id="PTHR31465:SF1">
    <property type="entry name" value="PROTEIN RTA1-RELATED"/>
    <property type="match status" value="1"/>
</dbReference>
<dbReference type="AlphaFoldDB" id="A0A061H1T9"/>
<dbReference type="InterPro" id="IPR007568">
    <property type="entry name" value="RTA1"/>
</dbReference>
<evidence type="ECO:0000256" key="3">
    <source>
        <dbReference type="ARBA" id="ARBA00022989"/>
    </source>
</evidence>
<evidence type="ECO:0000256" key="1">
    <source>
        <dbReference type="ARBA" id="ARBA00004141"/>
    </source>
</evidence>
<feature type="transmembrane region" description="Helical" evidence="5">
    <location>
        <begin position="264"/>
        <end position="284"/>
    </location>
</feature>
<dbReference type="GeneID" id="19320689"/>
<dbReference type="KEGG" id="pfp:PFL1_06617"/>
<evidence type="ECO:0000313" key="7">
    <source>
        <dbReference type="Proteomes" id="UP000053664"/>
    </source>
</evidence>
<keyword evidence="4 5" id="KW-0472">Membrane</keyword>
<sequence>MSSADPAEDCLYLAIAYKPNKIANMVAGIVYALLGFAFVWRWATTMRARWSLWLPIGCFASAAGFFMRTQVDPCDFNIPIYAVSQMLVLVSPCAFIAFNYMLYKRIVLAADPECAAAAVSTTKKGGNTIKKKHVKSRFSFMPPLIAGRLFVCSDLITFLIQSYGGGMTAQEKTVDIGNKLFLIGVTCQACVYGLYILAFTVLAYRLNKYRVSDLATGEKIQWRTSLRSLIVLTYISSVFVMIRSVFRVVEFVQGHQGELVTHEVYLFVLDVLPLVIAVFVWLCIWPIHNINHLADECHSTQHEQLPFENRPFKHSGSY</sequence>
<feature type="transmembrane region" description="Helical" evidence="5">
    <location>
        <begin position="140"/>
        <end position="160"/>
    </location>
</feature>
<protein>
    <submittedName>
        <fullName evidence="6">Uncharacterized protein</fullName>
    </submittedName>
</protein>
<evidence type="ECO:0000256" key="4">
    <source>
        <dbReference type="ARBA" id="ARBA00023136"/>
    </source>
</evidence>
<dbReference type="EMBL" id="KE361650">
    <property type="protein sequence ID" value="EPQ25750.1"/>
    <property type="molecule type" value="Genomic_DNA"/>
</dbReference>
<keyword evidence="3 5" id="KW-1133">Transmembrane helix</keyword>
<dbReference type="RefSeq" id="XP_007882354.1">
    <property type="nucleotide sequence ID" value="XM_007884163.1"/>
</dbReference>
<reference evidence="6 7" key="1">
    <citation type="journal article" date="2013" name="Plant Cell">
        <title>The transition from a phytopathogenic smut ancestor to an anamorphic biocontrol agent deciphered by comparative whole-genome analysis.</title>
        <authorList>
            <person name="Lefebvre F."/>
            <person name="Joly D.L."/>
            <person name="Labbe C."/>
            <person name="Teichmann B."/>
            <person name="Linning R."/>
            <person name="Belzile F."/>
            <person name="Bakkeren G."/>
            <person name="Belanger R.R."/>
        </authorList>
    </citation>
    <scope>NUCLEOTIDE SEQUENCE [LARGE SCALE GENOMIC DNA]</scope>
    <source>
        <strain evidence="6 7">PF-1</strain>
    </source>
</reference>
<name>A0A061H1T9_9BASI</name>
<dbReference type="GO" id="GO:0016020">
    <property type="term" value="C:membrane"/>
    <property type="evidence" value="ECO:0007669"/>
    <property type="project" value="UniProtKB-SubCell"/>
</dbReference>
<dbReference type="PANTHER" id="PTHR31465">
    <property type="entry name" value="PROTEIN RTA1-RELATED"/>
    <property type="match status" value="1"/>
</dbReference>
<evidence type="ECO:0000256" key="2">
    <source>
        <dbReference type="ARBA" id="ARBA00022692"/>
    </source>
</evidence>
<evidence type="ECO:0000256" key="5">
    <source>
        <dbReference type="SAM" id="Phobius"/>
    </source>
</evidence>
<evidence type="ECO:0000313" key="6">
    <source>
        <dbReference type="EMBL" id="EPQ25750.1"/>
    </source>
</evidence>
<accession>A0A061H1T9</accession>
<feature type="transmembrane region" description="Helical" evidence="5">
    <location>
        <begin position="80"/>
        <end position="102"/>
    </location>
</feature>
<feature type="transmembrane region" description="Helical" evidence="5">
    <location>
        <begin position="180"/>
        <end position="204"/>
    </location>
</feature>
<dbReference type="OrthoDB" id="3358017at2759"/>